<dbReference type="AlphaFoldDB" id="A0A8G2MLD5"/>
<gene>
    <name evidence="1" type="ORF">E0H31_35120</name>
</gene>
<sequence length="105" mass="11729">MRRADIVEQLFPRLYFSRKVGAATHGSRFNGMLFNSGTVFKGRAGNLGCDVPQPADSSRGMAWLAQFFRSQIRHHRVQLDSKVQQSLGKLRGNPLYDLVGCFASV</sequence>
<comment type="caution">
    <text evidence="1">The sequence shown here is derived from an EMBL/GenBank/DDBJ whole genome shotgun (WGS) entry which is preliminary data.</text>
</comment>
<proteinExistence type="predicted"/>
<protein>
    <submittedName>
        <fullName evidence="1">Uncharacterized protein</fullName>
    </submittedName>
</protein>
<accession>A0A8G2MLD5</accession>
<organism evidence="1 2">
    <name type="scientific">Rhizobium leguminosarum bv. viciae</name>
    <dbReference type="NCBI Taxonomy" id="387"/>
    <lineage>
        <taxon>Bacteria</taxon>
        <taxon>Pseudomonadati</taxon>
        <taxon>Pseudomonadota</taxon>
        <taxon>Alphaproteobacteria</taxon>
        <taxon>Hyphomicrobiales</taxon>
        <taxon>Rhizobiaceae</taxon>
        <taxon>Rhizobium/Agrobacterium group</taxon>
        <taxon>Rhizobium</taxon>
    </lineage>
</organism>
<name>A0A8G2MLD5_RHILV</name>
<evidence type="ECO:0000313" key="2">
    <source>
        <dbReference type="Proteomes" id="UP000291866"/>
    </source>
</evidence>
<evidence type="ECO:0000313" key="1">
    <source>
        <dbReference type="EMBL" id="TBX85168.1"/>
    </source>
</evidence>
<reference evidence="1 2" key="1">
    <citation type="submission" date="2019-02" db="EMBL/GenBank/DDBJ databases">
        <title>The competitiveness to form nodules shapes the capacities of Rhizobium leguminosarum sv viciae communities to promote symbiosis with specific hosts.</title>
        <authorList>
            <person name="Boivin S."/>
            <person name="Lepetit M."/>
        </authorList>
    </citation>
    <scope>NUCLEOTIDE SEQUENCE [LARGE SCALE GENOMIC DNA]</scope>
    <source>
        <strain evidence="1 2">SPF4F3</strain>
    </source>
</reference>
<dbReference type="RefSeq" id="WP_131603373.1">
    <property type="nucleotide sequence ID" value="NZ_SJLU01000033.1"/>
</dbReference>
<dbReference type="Proteomes" id="UP000291866">
    <property type="component" value="Unassembled WGS sequence"/>
</dbReference>
<dbReference type="EMBL" id="SJLU01000033">
    <property type="protein sequence ID" value="TBX85168.1"/>
    <property type="molecule type" value="Genomic_DNA"/>
</dbReference>